<sequence>SPPAQPVLQPQHYTIVSFPVQGCCKVMTMLLAGQDQSRKEEAVTKKGWSQGSLKASSLFLRYYCPRTMGARPSLWATISLQTTTC</sequence>
<evidence type="ECO:0000313" key="2">
    <source>
        <dbReference type="Proteomes" id="UP000472268"/>
    </source>
</evidence>
<reference evidence="1 2" key="1">
    <citation type="submission" date="2019-05" db="EMBL/GenBank/DDBJ databases">
        <title>A Chromosome-scale Meerkat (S. suricatta) Genome Assembly.</title>
        <authorList>
            <person name="Dudchenko O."/>
            <person name="Lieberman Aiden E."/>
            <person name="Tung J."/>
            <person name="Barreiro L.B."/>
            <person name="Clutton-Brock T.H."/>
        </authorList>
    </citation>
    <scope>NUCLEOTIDE SEQUENCE [LARGE SCALE GENOMIC DNA]</scope>
</reference>
<accession>A0A673T368</accession>
<evidence type="ECO:0000313" key="1">
    <source>
        <dbReference type="Ensembl" id="ENSSSUP00005003464.1"/>
    </source>
</evidence>
<keyword evidence="2" id="KW-1185">Reference proteome</keyword>
<organism evidence="1 2">
    <name type="scientific">Suricata suricatta</name>
    <name type="common">Meerkat</name>
    <dbReference type="NCBI Taxonomy" id="37032"/>
    <lineage>
        <taxon>Eukaryota</taxon>
        <taxon>Metazoa</taxon>
        <taxon>Chordata</taxon>
        <taxon>Craniata</taxon>
        <taxon>Vertebrata</taxon>
        <taxon>Euteleostomi</taxon>
        <taxon>Mammalia</taxon>
        <taxon>Eutheria</taxon>
        <taxon>Laurasiatheria</taxon>
        <taxon>Carnivora</taxon>
        <taxon>Feliformia</taxon>
        <taxon>Herpestidae</taxon>
        <taxon>Suricata</taxon>
    </lineage>
</organism>
<dbReference type="Gene3D" id="3.40.30.10">
    <property type="entry name" value="Glutaredoxin"/>
    <property type="match status" value="1"/>
</dbReference>
<reference evidence="1" key="2">
    <citation type="submission" date="2025-08" db="UniProtKB">
        <authorList>
            <consortium name="Ensembl"/>
        </authorList>
    </citation>
    <scope>IDENTIFICATION</scope>
</reference>
<protein>
    <submittedName>
        <fullName evidence="1">Uncharacterized protein</fullName>
    </submittedName>
</protein>
<reference evidence="1" key="3">
    <citation type="submission" date="2025-09" db="UniProtKB">
        <authorList>
            <consortium name="Ensembl"/>
        </authorList>
    </citation>
    <scope>IDENTIFICATION</scope>
</reference>
<dbReference type="AlphaFoldDB" id="A0A673T368"/>
<dbReference type="Ensembl" id="ENSSSUT00005004030.1">
    <property type="protein sequence ID" value="ENSSSUP00005003464.1"/>
    <property type="gene ID" value="ENSSSUG00005002308.1"/>
</dbReference>
<dbReference type="Proteomes" id="UP000472268">
    <property type="component" value="Chromosome 6"/>
</dbReference>
<name>A0A673T368_SURSU</name>
<proteinExistence type="predicted"/>